<dbReference type="Gene3D" id="3.40.430.10">
    <property type="entry name" value="Dihydrofolate Reductase, subunit A"/>
    <property type="match status" value="1"/>
</dbReference>
<dbReference type="Proteomes" id="UP000282674">
    <property type="component" value="Unassembled WGS sequence"/>
</dbReference>
<evidence type="ECO:0000259" key="1">
    <source>
        <dbReference type="Pfam" id="PF01872"/>
    </source>
</evidence>
<name>A0A3M2LXM1_9ACTN</name>
<dbReference type="SUPFAM" id="SSF53597">
    <property type="entry name" value="Dihydrofolate reductase-like"/>
    <property type="match status" value="1"/>
</dbReference>
<dbReference type="GO" id="GO:0008703">
    <property type="term" value="F:5-amino-6-(5-phosphoribosylamino)uracil reductase activity"/>
    <property type="evidence" value="ECO:0007669"/>
    <property type="project" value="InterPro"/>
</dbReference>
<evidence type="ECO:0000313" key="2">
    <source>
        <dbReference type="EMBL" id="RMI42191.1"/>
    </source>
</evidence>
<comment type="caution">
    <text evidence="2">The sequence shown here is derived from an EMBL/GenBank/DDBJ whole genome shotgun (WGS) entry which is preliminary data.</text>
</comment>
<gene>
    <name evidence="2" type="ORF">EBO15_20385</name>
</gene>
<dbReference type="RefSeq" id="WP_122196012.1">
    <property type="nucleotide sequence ID" value="NZ_JBHSKC010000010.1"/>
</dbReference>
<feature type="domain" description="Bacterial bifunctional deaminase-reductase C-terminal" evidence="1">
    <location>
        <begin position="6"/>
        <end position="179"/>
    </location>
</feature>
<dbReference type="InterPro" id="IPR050765">
    <property type="entry name" value="Riboflavin_Biosynth_HTPR"/>
</dbReference>
<accession>A0A3M2LXM1</accession>
<sequence length="187" mass="20788">MRKLSYYIHTSADGFVEGPKGEFDWPVMGPELSDHSFALDEENDITLYGRVTWEMMASWWPDAESRSDHPHVVRYAPVWRASRKMVISRTLDSAEWAEKVIGADLGAQVRELKEQDGKGLLLMGGARAATSLARLGLIDEVAISVHPVVLGGGVSLFPGLDRRLGLRLIETRTFDEGVVMNRYAVTS</sequence>
<dbReference type="OrthoDB" id="7949219at2"/>
<dbReference type="GO" id="GO:0009231">
    <property type="term" value="P:riboflavin biosynthetic process"/>
    <property type="evidence" value="ECO:0007669"/>
    <property type="project" value="InterPro"/>
</dbReference>
<protein>
    <submittedName>
        <fullName evidence="2">Dihydrofolate reductase</fullName>
    </submittedName>
</protein>
<organism evidence="2 3">
    <name type="scientific">Actinomadura harenae</name>
    <dbReference type="NCBI Taxonomy" id="2483351"/>
    <lineage>
        <taxon>Bacteria</taxon>
        <taxon>Bacillati</taxon>
        <taxon>Actinomycetota</taxon>
        <taxon>Actinomycetes</taxon>
        <taxon>Streptosporangiales</taxon>
        <taxon>Thermomonosporaceae</taxon>
        <taxon>Actinomadura</taxon>
    </lineage>
</organism>
<dbReference type="AlphaFoldDB" id="A0A3M2LXM1"/>
<reference evidence="2 3" key="1">
    <citation type="submission" date="2018-10" db="EMBL/GenBank/DDBJ databases">
        <title>Isolation from soil.</title>
        <authorList>
            <person name="Hu J."/>
        </authorList>
    </citation>
    <scope>NUCLEOTIDE SEQUENCE [LARGE SCALE GENOMIC DNA]</scope>
    <source>
        <strain evidence="2 3">NEAU-Ht49</strain>
    </source>
</reference>
<dbReference type="InterPro" id="IPR024072">
    <property type="entry name" value="DHFR-like_dom_sf"/>
</dbReference>
<dbReference type="PANTHER" id="PTHR38011:SF11">
    <property type="entry name" value="2,5-DIAMINO-6-RIBOSYLAMINO-4(3H)-PYRIMIDINONE 5'-PHOSPHATE REDUCTASE"/>
    <property type="match status" value="1"/>
</dbReference>
<dbReference type="InterPro" id="IPR002734">
    <property type="entry name" value="RibDG_C"/>
</dbReference>
<dbReference type="Pfam" id="PF01872">
    <property type="entry name" value="RibD_C"/>
    <property type="match status" value="1"/>
</dbReference>
<dbReference type="EMBL" id="RFFG01000035">
    <property type="protein sequence ID" value="RMI42191.1"/>
    <property type="molecule type" value="Genomic_DNA"/>
</dbReference>
<keyword evidence="3" id="KW-1185">Reference proteome</keyword>
<proteinExistence type="predicted"/>
<evidence type="ECO:0000313" key="3">
    <source>
        <dbReference type="Proteomes" id="UP000282674"/>
    </source>
</evidence>
<dbReference type="PANTHER" id="PTHR38011">
    <property type="entry name" value="DIHYDROFOLATE REDUCTASE FAMILY PROTEIN (AFU_ORTHOLOGUE AFUA_8G06820)"/>
    <property type="match status" value="1"/>
</dbReference>